<dbReference type="EMBL" id="JBBNAF010000013">
    <property type="protein sequence ID" value="KAK9086663.1"/>
    <property type="molecule type" value="Genomic_DNA"/>
</dbReference>
<dbReference type="AlphaFoldDB" id="A0AAP0ECJ4"/>
<dbReference type="Gene3D" id="3.40.50.1820">
    <property type="entry name" value="alpha/beta hydrolase"/>
    <property type="match status" value="1"/>
</dbReference>
<evidence type="ECO:0000313" key="2">
    <source>
        <dbReference type="Proteomes" id="UP001420932"/>
    </source>
</evidence>
<proteinExistence type="predicted"/>
<comment type="caution">
    <text evidence="1">The sequence shown here is derived from an EMBL/GenBank/DDBJ whole genome shotgun (WGS) entry which is preliminary data.</text>
</comment>
<sequence length="83" mass="9270">MQYSSFLLHYYYTSWFISSKPVLQLATLDEVVKTGVILHPAMITVDDIKDVKVPIAALVAEFDDCCPPELLKQLKGASNPEVN</sequence>
<gene>
    <name evidence="1" type="ORF">Syun_029057</name>
</gene>
<dbReference type="Proteomes" id="UP001420932">
    <property type="component" value="Unassembled WGS sequence"/>
</dbReference>
<dbReference type="PANTHER" id="PTHR17630">
    <property type="entry name" value="DIENELACTONE HYDROLASE"/>
    <property type="match status" value="1"/>
</dbReference>
<protein>
    <submittedName>
        <fullName evidence="1">Uncharacterized protein</fullName>
    </submittedName>
</protein>
<dbReference type="SUPFAM" id="SSF53474">
    <property type="entry name" value="alpha/beta-Hydrolases"/>
    <property type="match status" value="1"/>
</dbReference>
<dbReference type="InterPro" id="IPR029058">
    <property type="entry name" value="AB_hydrolase_fold"/>
</dbReference>
<accession>A0AAP0ECJ4</accession>
<name>A0AAP0ECJ4_9MAGN</name>
<keyword evidence="2" id="KW-1185">Reference proteome</keyword>
<evidence type="ECO:0000313" key="1">
    <source>
        <dbReference type="EMBL" id="KAK9086663.1"/>
    </source>
</evidence>
<dbReference type="PANTHER" id="PTHR17630:SF44">
    <property type="entry name" value="PROTEIN AIM2"/>
    <property type="match status" value="1"/>
</dbReference>
<reference evidence="1 2" key="1">
    <citation type="submission" date="2024-01" db="EMBL/GenBank/DDBJ databases">
        <title>Genome assemblies of Stephania.</title>
        <authorList>
            <person name="Yang L."/>
        </authorList>
    </citation>
    <scope>NUCLEOTIDE SEQUENCE [LARGE SCALE GENOMIC DNA]</scope>
    <source>
        <strain evidence="1">YNDBR</strain>
        <tissue evidence="1">Leaf</tissue>
    </source>
</reference>
<organism evidence="1 2">
    <name type="scientific">Stephania yunnanensis</name>
    <dbReference type="NCBI Taxonomy" id="152371"/>
    <lineage>
        <taxon>Eukaryota</taxon>
        <taxon>Viridiplantae</taxon>
        <taxon>Streptophyta</taxon>
        <taxon>Embryophyta</taxon>
        <taxon>Tracheophyta</taxon>
        <taxon>Spermatophyta</taxon>
        <taxon>Magnoliopsida</taxon>
        <taxon>Ranunculales</taxon>
        <taxon>Menispermaceae</taxon>
        <taxon>Menispermoideae</taxon>
        <taxon>Cissampelideae</taxon>
        <taxon>Stephania</taxon>
    </lineage>
</organism>